<proteinExistence type="predicted"/>
<organism evidence="2 3">
    <name type="scientific">Sphagnum troendelagicum</name>
    <dbReference type="NCBI Taxonomy" id="128251"/>
    <lineage>
        <taxon>Eukaryota</taxon>
        <taxon>Viridiplantae</taxon>
        <taxon>Streptophyta</taxon>
        <taxon>Embryophyta</taxon>
        <taxon>Bryophyta</taxon>
        <taxon>Sphagnophytina</taxon>
        <taxon>Sphagnopsida</taxon>
        <taxon>Sphagnales</taxon>
        <taxon>Sphagnaceae</taxon>
        <taxon>Sphagnum</taxon>
    </lineage>
</organism>
<keyword evidence="1" id="KW-1133">Transmembrane helix</keyword>
<name>A0ABP0U0G8_9BRYO</name>
<evidence type="ECO:0000313" key="3">
    <source>
        <dbReference type="Proteomes" id="UP001497512"/>
    </source>
</evidence>
<dbReference type="PANTHER" id="PTHR34054:SF2">
    <property type="entry name" value="EXPRESSED PROTEIN"/>
    <property type="match status" value="1"/>
</dbReference>
<keyword evidence="3" id="KW-1185">Reference proteome</keyword>
<reference evidence="2" key="1">
    <citation type="submission" date="2024-02" db="EMBL/GenBank/DDBJ databases">
        <authorList>
            <consortium name="ELIXIR-Norway"/>
            <consortium name="Elixir Norway"/>
        </authorList>
    </citation>
    <scope>NUCLEOTIDE SEQUENCE</scope>
</reference>
<sequence length="283" mass="30508">MAARSSTTILAAGLSIFVGASILVLLAELYYLLCWRRRVLLANPRVSQEISSPTAVQLVVEDAVVSCSSVTQTATSPSNCSNNLDIISVGYKQEDQLELVKKKLFPKLLAATAAAVKVTTTHMDTSLKSVSQVSSLSINPEMSQQQQHQLNTLMGGQPHVLFTIKEEEDLETGIMSDHHPKKKKSKWKAIISKSMESVMMGTIVRAAPDHTSAAAFVTAPSPPAPYHNTPATSCSLQVNRWPLQILISNLGLRDKSSSPWIHGDVCALDNNLEGSSVSANLSS</sequence>
<dbReference type="PANTHER" id="PTHR34054">
    <property type="entry name" value="EXPRESSED PROTEIN"/>
    <property type="match status" value="1"/>
</dbReference>
<keyword evidence="1" id="KW-0812">Transmembrane</keyword>
<protein>
    <submittedName>
        <fullName evidence="2">Uncharacterized protein</fullName>
    </submittedName>
</protein>
<dbReference type="EMBL" id="OZ019909">
    <property type="protein sequence ID" value="CAK9209652.1"/>
    <property type="molecule type" value="Genomic_DNA"/>
</dbReference>
<keyword evidence="1" id="KW-0472">Membrane</keyword>
<evidence type="ECO:0000313" key="2">
    <source>
        <dbReference type="EMBL" id="CAK9209652.1"/>
    </source>
</evidence>
<accession>A0ABP0U0G8</accession>
<evidence type="ECO:0000256" key="1">
    <source>
        <dbReference type="SAM" id="Phobius"/>
    </source>
</evidence>
<gene>
    <name evidence="2" type="ORF">CSSPTR1EN2_LOCUS9941</name>
</gene>
<dbReference type="InterPro" id="IPR045884">
    <property type="entry name" value="At5g59350-like"/>
</dbReference>
<dbReference type="Proteomes" id="UP001497512">
    <property type="component" value="Chromosome 17"/>
</dbReference>
<feature type="transmembrane region" description="Helical" evidence="1">
    <location>
        <begin position="12"/>
        <end position="33"/>
    </location>
</feature>